<comment type="function">
    <text evidence="3">Involved in the hydrocarbon hydroxylating system, which transfers electrons from NADH to rubredoxin reductase and then through rubredoxin to alkane 1 monooxygenase.</text>
</comment>
<keyword evidence="14 18" id="KW-0560">Oxidoreductase</keyword>
<dbReference type="InterPro" id="IPR023753">
    <property type="entry name" value="FAD/NAD-binding_dom"/>
</dbReference>
<dbReference type="CDD" id="cd00730">
    <property type="entry name" value="rubredoxin"/>
    <property type="match status" value="1"/>
</dbReference>
<evidence type="ECO:0000256" key="9">
    <source>
        <dbReference type="ARBA" id="ARBA00022490"/>
    </source>
</evidence>
<dbReference type="PRINTS" id="PR00163">
    <property type="entry name" value="RUBREDOXIN"/>
</dbReference>
<dbReference type="PANTHER" id="PTHR43429:SF3">
    <property type="entry name" value="NITRITE REDUCTASE [NAD(P)H]"/>
    <property type="match status" value="1"/>
</dbReference>
<keyword evidence="15" id="KW-0408">Iron</keyword>
<name>A0A1C9WAZ3_9GAMM</name>
<dbReference type="PRINTS" id="PR00411">
    <property type="entry name" value="PNDRDTASEI"/>
</dbReference>
<evidence type="ECO:0000256" key="6">
    <source>
        <dbReference type="ARBA" id="ARBA00005337"/>
    </source>
</evidence>
<dbReference type="Proteomes" id="UP000095672">
    <property type="component" value="Chromosome"/>
</dbReference>
<dbReference type="PROSITE" id="PS50903">
    <property type="entry name" value="RUBREDOXIN_LIKE"/>
    <property type="match status" value="1"/>
</dbReference>
<keyword evidence="12" id="KW-0274">FAD</keyword>
<comment type="pathway">
    <text evidence="5">Hydrocarbon metabolism; alkane degradation.</text>
</comment>
<dbReference type="EMBL" id="CP014143">
    <property type="protein sequence ID" value="AOS98307.1"/>
    <property type="molecule type" value="Genomic_DNA"/>
</dbReference>
<sequence length="482" mass="51587">MQEYRVWECLVCGWVYDESKGAPEDGIAPGTRWEDIPSDWQCPECGVGKEDFEMIRVCHAAADAAGSGEQEKIASSPTPEAPAEAEAAFEHIDHTRDPVVIVGTGLAGYHLAKELRKLDQRTPLVIISADNGDSYHKPQLSMAFHKVRTPEQLVSNSAREMALSLRAQILTFTQVTAIDSASRCLTLKAGLQSQRLHYDKLVLALGAEPVEVAVGGDAAGCAFRINDLQDFQRFYTAAAGTKSVLVIGGGLIGCEYANDLIQSGFQVHVIDPQTHALGSLLPDNASRLVEKSLSEAGVQFHLGTTVISLDYCSGGIQAVLDNGTQLQVDRVISAIGVRPRITLAQTNGIPVNRGIVTDRYLATGSEHIYALGDCAEVDGHNLCYVAPLLAGARALALTLTGTPTQVTYDNMPVSIKTTLCPVTVSAPPPGTEGQWQYDRDDDKGVAARFTDGDRQLLGFALVGDACSQSAELSEQAPPIMQN</sequence>
<feature type="domain" description="Rubredoxin-like" evidence="17">
    <location>
        <begin position="4"/>
        <end position="55"/>
    </location>
</feature>
<evidence type="ECO:0000256" key="12">
    <source>
        <dbReference type="ARBA" id="ARBA00022827"/>
    </source>
</evidence>
<dbReference type="InterPro" id="IPR024935">
    <property type="entry name" value="Rubredoxin_dom"/>
</dbReference>
<keyword evidence="9" id="KW-0963">Cytoplasm</keyword>
<evidence type="ECO:0000256" key="1">
    <source>
        <dbReference type="ARBA" id="ARBA00001965"/>
    </source>
</evidence>
<keyword evidence="19" id="KW-1185">Reference proteome</keyword>
<comment type="similarity">
    <text evidence="7">Belongs to the FAD-dependent oxidoreductase family.</text>
</comment>
<dbReference type="GO" id="GO:0005506">
    <property type="term" value="F:iron ion binding"/>
    <property type="evidence" value="ECO:0007669"/>
    <property type="project" value="InterPro"/>
</dbReference>
<evidence type="ECO:0000256" key="14">
    <source>
        <dbReference type="ARBA" id="ARBA00023002"/>
    </source>
</evidence>
<dbReference type="PATRIC" id="fig|1769779.3.peg.2911"/>
<dbReference type="EC" id="1.18.1.1" evidence="18"/>
<dbReference type="GO" id="GO:0005737">
    <property type="term" value="C:cytoplasm"/>
    <property type="evidence" value="ECO:0007669"/>
    <property type="project" value="UniProtKB-SubCell"/>
</dbReference>
<dbReference type="Pfam" id="PF18113">
    <property type="entry name" value="Rbx_binding"/>
    <property type="match status" value="1"/>
</dbReference>
<keyword evidence="8" id="KW-0813">Transport</keyword>
<dbReference type="Gene3D" id="3.30.390.120">
    <property type="match status" value="1"/>
</dbReference>
<dbReference type="InterPro" id="IPR050260">
    <property type="entry name" value="FAD-bd_OxRdtase"/>
</dbReference>
<dbReference type="KEGG" id="micc:AUP74_02936"/>
<dbReference type="STRING" id="1769779.AUP74_02936"/>
<dbReference type="InterPro" id="IPR036188">
    <property type="entry name" value="FAD/NAD-bd_sf"/>
</dbReference>
<dbReference type="RefSeq" id="WP_069948186.1">
    <property type="nucleotide sequence ID" value="NZ_CP014143.1"/>
</dbReference>
<dbReference type="AlphaFoldDB" id="A0A1C9WAZ3"/>
<keyword evidence="13" id="KW-0249">Electron transport</keyword>
<protein>
    <submittedName>
        <fullName evidence="18">Rubredoxin-NAD(+) reductase</fullName>
        <ecNumber evidence="18">1.18.1.1</ecNumber>
    </submittedName>
</protein>
<accession>A0A1C9WAZ3</accession>
<dbReference type="FunFam" id="2.20.28.10:FF:000001">
    <property type="entry name" value="Rubredoxin"/>
    <property type="match status" value="1"/>
</dbReference>
<evidence type="ECO:0000256" key="15">
    <source>
        <dbReference type="ARBA" id="ARBA00023004"/>
    </source>
</evidence>
<dbReference type="OrthoDB" id="9768666at2"/>
<comment type="subcellular location">
    <subcellularLocation>
        <location evidence="4">Cytoplasm</location>
    </subcellularLocation>
</comment>
<comment type="cofactor">
    <cofactor evidence="1">
        <name>Fe(3+)</name>
        <dbReference type="ChEBI" id="CHEBI:29034"/>
    </cofactor>
</comment>
<dbReference type="PANTHER" id="PTHR43429">
    <property type="entry name" value="PYRIDINE NUCLEOTIDE-DISULFIDE OXIDOREDUCTASE DOMAIN-CONTAINING"/>
    <property type="match status" value="1"/>
</dbReference>
<proteinExistence type="inferred from homology"/>
<evidence type="ECO:0000256" key="4">
    <source>
        <dbReference type="ARBA" id="ARBA00004496"/>
    </source>
</evidence>
<evidence type="ECO:0000256" key="2">
    <source>
        <dbReference type="ARBA" id="ARBA00001974"/>
    </source>
</evidence>
<keyword evidence="10" id="KW-0285">Flavoprotein</keyword>
<reference evidence="19" key="1">
    <citation type="submission" date="2016-01" db="EMBL/GenBank/DDBJ databases">
        <title>Complete genome sequence of Microbulbifer sp. CCB-MM1, a halophile isolated from Matang Mangrove Forest, Perak.</title>
        <authorList>
            <person name="Moh T.H."/>
            <person name="Dinesh B."/>
            <person name="Lau N.-S."/>
            <person name="Go F."/>
            <person name="Alexander Chong S.-C."/>
        </authorList>
    </citation>
    <scope>NUCLEOTIDE SEQUENCE [LARGE SCALE GENOMIC DNA]</scope>
    <source>
        <strain evidence="19">CCB-MM1</strain>
    </source>
</reference>
<keyword evidence="16" id="KW-0520">NAD</keyword>
<evidence type="ECO:0000256" key="8">
    <source>
        <dbReference type="ARBA" id="ARBA00022448"/>
    </source>
</evidence>
<gene>
    <name evidence="18" type="primary">rubB_2</name>
    <name evidence="18" type="ORF">AUP74_02936</name>
</gene>
<evidence type="ECO:0000256" key="5">
    <source>
        <dbReference type="ARBA" id="ARBA00004933"/>
    </source>
</evidence>
<organism evidence="18 19">
    <name type="scientific">Microbulbifer aggregans</name>
    <dbReference type="NCBI Taxonomy" id="1769779"/>
    <lineage>
        <taxon>Bacteria</taxon>
        <taxon>Pseudomonadati</taxon>
        <taxon>Pseudomonadota</taxon>
        <taxon>Gammaproteobacteria</taxon>
        <taxon>Cellvibrionales</taxon>
        <taxon>Microbulbiferaceae</taxon>
        <taxon>Microbulbifer</taxon>
    </lineage>
</organism>
<dbReference type="Pfam" id="PF00301">
    <property type="entry name" value="Rubredoxin"/>
    <property type="match status" value="1"/>
</dbReference>
<comment type="similarity">
    <text evidence="6">Belongs to the rubredoxin family.</text>
</comment>
<evidence type="ECO:0000256" key="3">
    <source>
        <dbReference type="ARBA" id="ARBA00002792"/>
    </source>
</evidence>
<keyword evidence="11" id="KW-0479">Metal-binding</keyword>
<evidence type="ECO:0000313" key="18">
    <source>
        <dbReference type="EMBL" id="AOS98307.1"/>
    </source>
</evidence>
<dbReference type="Gene3D" id="2.20.28.10">
    <property type="match status" value="1"/>
</dbReference>
<dbReference type="SUPFAM" id="SSF51905">
    <property type="entry name" value="FAD/NAD(P)-binding domain"/>
    <property type="match status" value="1"/>
</dbReference>
<dbReference type="InterPro" id="IPR024934">
    <property type="entry name" value="Rubredoxin-like_dom"/>
</dbReference>
<evidence type="ECO:0000313" key="19">
    <source>
        <dbReference type="Proteomes" id="UP000095672"/>
    </source>
</evidence>
<dbReference type="InterPro" id="IPR041364">
    <property type="entry name" value="Rbx-bd"/>
</dbReference>
<dbReference type="GO" id="GO:0015044">
    <property type="term" value="F:rubredoxin-NAD+ reductase activity"/>
    <property type="evidence" value="ECO:0007669"/>
    <property type="project" value="UniProtKB-EC"/>
</dbReference>
<evidence type="ECO:0000256" key="10">
    <source>
        <dbReference type="ARBA" id="ARBA00022630"/>
    </source>
</evidence>
<evidence type="ECO:0000256" key="16">
    <source>
        <dbReference type="ARBA" id="ARBA00023027"/>
    </source>
</evidence>
<dbReference type="InterPro" id="IPR018527">
    <property type="entry name" value="Rubredoxin_Fe_BS"/>
</dbReference>
<evidence type="ECO:0000259" key="17">
    <source>
        <dbReference type="PROSITE" id="PS50903"/>
    </source>
</evidence>
<evidence type="ECO:0000256" key="7">
    <source>
        <dbReference type="ARBA" id="ARBA00006442"/>
    </source>
</evidence>
<dbReference type="PROSITE" id="PS00202">
    <property type="entry name" value="RUBREDOXIN"/>
    <property type="match status" value="1"/>
</dbReference>
<comment type="cofactor">
    <cofactor evidence="2">
        <name>FAD</name>
        <dbReference type="ChEBI" id="CHEBI:57692"/>
    </cofactor>
</comment>
<evidence type="ECO:0000256" key="11">
    <source>
        <dbReference type="ARBA" id="ARBA00022723"/>
    </source>
</evidence>
<dbReference type="Pfam" id="PF07992">
    <property type="entry name" value="Pyr_redox_2"/>
    <property type="match status" value="1"/>
</dbReference>
<dbReference type="Gene3D" id="3.50.50.60">
    <property type="entry name" value="FAD/NAD(P)-binding domain"/>
    <property type="match status" value="2"/>
</dbReference>
<dbReference type="SUPFAM" id="SSF57802">
    <property type="entry name" value="Rubredoxin-like"/>
    <property type="match status" value="1"/>
</dbReference>
<evidence type="ECO:0000256" key="13">
    <source>
        <dbReference type="ARBA" id="ARBA00022982"/>
    </source>
</evidence>
<dbReference type="PRINTS" id="PR00368">
    <property type="entry name" value="FADPNR"/>
</dbReference>